<dbReference type="SUPFAM" id="SSF47413">
    <property type="entry name" value="lambda repressor-like DNA-binding domains"/>
    <property type="match status" value="1"/>
</dbReference>
<dbReference type="InterPro" id="IPR010982">
    <property type="entry name" value="Lambda_DNA-bd_dom_sf"/>
</dbReference>
<dbReference type="Proteomes" id="UP000228510">
    <property type="component" value="Unassembled WGS sequence"/>
</dbReference>
<accession>A0A2H0V0L8</accession>
<dbReference type="PANTHER" id="PTHR46797:SF23">
    <property type="entry name" value="HTH-TYPE TRANSCRIPTIONAL REGULATOR SUTR"/>
    <property type="match status" value="1"/>
</dbReference>
<dbReference type="Pfam" id="PF01381">
    <property type="entry name" value="HTH_3"/>
    <property type="match status" value="1"/>
</dbReference>
<dbReference type="InterPro" id="IPR001387">
    <property type="entry name" value="Cro/C1-type_HTH"/>
</dbReference>
<dbReference type="CDD" id="cd00093">
    <property type="entry name" value="HTH_XRE"/>
    <property type="match status" value="1"/>
</dbReference>
<dbReference type="AlphaFoldDB" id="A0A2H0V0L8"/>
<dbReference type="Gene3D" id="1.10.260.40">
    <property type="entry name" value="lambda repressor-like DNA-binding domains"/>
    <property type="match status" value="1"/>
</dbReference>
<comment type="caution">
    <text evidence="5">The sequence shown here is derived from an EMBL/GenBank/DDBJ whole genome shotgun (WGS) entry which is preliminary data.</text>
</comment>
<evidence type="ECO:0000313" key="5">
    <source>
        <dbReference type="EMBL" id="PIR92607.1"/>
    </source>
</evidence>
<name>A0A2H0V0L8_9BACT</name>
<dbReference type="EMBL" id="PFAT01000014">
    <property type="protein sequence ID" value="PIR92607.1"/>
    <property type="molecule type" value="Genomic_DNA"/>
</dbReference>
<dbReference type="GO" id="GO:0005829">
    <property type="term" value="C:cytosol"/>
    <property type="evidence" value="ECO:0007669"/>
    <property type="project" value="TreeGrafter"/>
</dbReference>
<protein>
    <submittedName>
        <fullName evidence="5">XRE family transcriptional regulator</fullName>
    </submittedName>
</protein>
<evidence type="ECO:0000256" key="3">
    <source>
        <dbReference type="ARBA" id="ARBA00023163"/>
    </source>
</evidence>
<sequence>MKDPEFKKGVEVEMKKLDTAIAINELRKRKKISQAQLAAKVGMKQSAIGRIESGEQNLTLETLFKIAHALGKELEVKFV</sequence>
<evidence type="ECO:0000259" key="4">
    <source>
        <dbReference type="PROSITE" id="PS50943"/>
    </source>
</evidence>
<keyword evidence="2" id="KW-0238">DNA-binding</keyword>
<gene>
    <name evidence="5" type="ORF">COU01_00835</name>
</gene>
<evidence type="ECO:0000256" key="1">
    <source>
        <dbReference type="ARBA" id="ARBA00023015"/>
    </source>
</evidence>
<evidence type="ECO:0000256" key="2">
    <source>
        <dbReference type="ARBA" id="ARBA00023125"/>
    </source>
</evidence>
<reference evidence="6" key="1">
    <citation type="submission" date="2017-09" db="EMBL/GenBank/DDBJ databases">
        <title>Depth-based differentiation of microbial function through sediment-hosted aquifers and enrichment of novel symbionts in the deep terrestrial subsurface.</title>
        <authorList>
            <person name="Probst A.J."/>
            <person name="Ladd B."/>
            <person name="Jarett J.K."/>
            <person name="Geller-Mcgrath D.E."/>
            <person name="Sieber C.M.K."/>
            <person name="Emerson J.B."/>
            <person name="Anantharaman K."/>
            <person name="Thomas B.C."/>
            <person name="Malmstrom R."/>
            <person name="Stieglmeier M."/>
            <person name="Klingl A."/>
            <person name="Woyke T."/>
            <person name="Ryan C.M."/>
            <person name="Banfield J.F."/>
        </authorList>
    </citation>
    <scope>NUCLEOTIDE SEQUENCE [LARGE SCALE GENOMIC DNA]</scope>
</reference>
<evidence type="ECO:0000313" key="6">
    <source>
        <dbReference type="Proteomes" id="UP000228510"/>
    </source>
</evidence>
<dbReference type="SMART" id="SM00530">
    <property type="entry name" value="HTH_XRE"/>
    <property type="match status" value="1"/>
</dbReference>
<feature type="domain" description="HTH cro/C1-type" evidence="4">
    <location>
        <begin position="23"/>
        <end position="77"/>
    </location>
</feature>
<organism evidence="5 6">
    <name type="scientific">Candidatus Falkowbacteria bacterium CG10_big_fil_rev_8_21_14_0_10_44_15</name>
    <dbReference type="NCBI Taxonomy" id="1974569"/>
    <lineage>
        <taxon>Bacteria</taxon>
        <taxon>Candidatus Falkowiibacteriota</taxon>
    </lineage>
</organism>
<dbReference type="PANTHER" id="PTHR46797">
    <property type="entry name" value="HTH-TYPE TRANSCRIPTIONAL REGULATOR"/>
    <property type="match status" value="1"/>
</dbReference>
<keyword evidence="1" id="KW-0805">Transcription regulation</keyword>
<dbReference type="GO" id="GO:0003700">
    <property type="term" value="F:DNA-binding transcription factor activity"/>
    <property type="evidence" value="ECO:0007669"/>
    <property type="project" value="TreeGrafter"/>
</dbReference>
<keyword evidence="3" id="KW-0804">Transcription</keyword>
<dbReference type="InterPro" id="IPR050807">
    <property type="entry name" value="TransReg_Diox_bact_type"/>
</dbReference>
<dbReference type="PROSITE" id="PS50943">
    <property type="entry name" value="HTH_CROC1"/>
    <property type="match status" value="1"/>
</dbReference>
<dbReference type="GO" id="GO:0003677">
    <property type="term" value="F:DNA binding"/>
    <property type="evidence" value="ECO:0007669"/>
    <property type="project" value="UniProtKB-KW"/>
</dbReference>
<proteinExistence type="predicted"/>